<evidence type="ECO:0000259" key="2">
    <source>
        <dbReference type="Pfam" id="PF04326"/>
    </source>
</evidence>
<dbReference type="EMBL" id="JBBHLI010000007">
    <property type="protein sequence ID" value="MEK9501702.1"/>
    <property type="molecule type" value="Genomic_DNA"/>
</dbReference>
<dbReference type="Proteomes" id="UP001484239">
    <property type="component" value="Unassembled WGS sequence"/>
</dbReference>
<dbReference type="Gene3D" id="3.30.950.30">
    <property type="entry name" value="Schlafen, AAA domain"/>
    <property type="match status" value="1"/>
</dbReference>
<keyword evidence="3" id="KW-0547">Nucleotide-binding</keyword>
<protein>
    <submittedName>
        <fullName evidence="3">ATP-binding protein</fullName>
    </submittedName>
</protein>
<dbReference type="InterPro" id="IPR007421">
    <property type="entry name" value="Schlafen_AlbA_2_dom"/>
</dbReference>
<evidence type="ECO:0000313" key="3">
    <source>
        <dbReference type="EMBL" id="MEK9501702.1"/>
    </source>
</evidence>
<name>A0ABU9EAC7_9BACT</name>
<reference evidence="3 4" key="1">
    <citation type="submission" date="2024-02" db="EMBL/GenBank/DDBJ databases">
        <title>A novel Gemmatimonadota bacterium.</title>
        <authorList>
            <person name="Du Z.-J."/>
            <person name="Ye Y.-Q."/>
        </authorList>
    </citation>
    <scope>NUCLEOTIDE SEQUENCE [LARGE SCALE GENOMIC DNA]</scope>
    <source>
        <strain evidence="3 4">DH-20</strain>
    </source>
</reference>
<dbReference type="Pfam" id="PF04326">
    <property type="entry name" value="SLFN_AlbA_2"/>
    <property type="match status" value="1"/>
</dbReference>
<evidence type="ECO:0000256" key="1">
    <source>
        <dbReference type="SAM" id="MobiDB-lite"/>
    </source>
</evidence>
<dbReference type="RefSeq" id="WP_405278672.1">
    <property type="nucleotide sequence ID" value="NZ_JBBHLI010000007.1"/>
</dbReference>
<proteinExistence type="predicted"/>
<feature type="domain" description="Schlafen AlbA-2" evidence="2">
    <location>
        <begin position="27"/>
        <end position="151"/>
    </location>
</feature>
<keyword evidence="4" id="KW-1185">Reference proteome</keyword>
<gene>
    <name evidence="3" type="ORF">WI372_11985</name>
</gene>
<comment type="caution">
    <text evidence="3">The sequence shown here is derived from an EMBL/GenBank/DDBJ whole genome shotgun (WGS) entry which is preliminary data.</text>
</comment>
<feature type="region of interest" description="Disordered" evidence="1">
    <location>
        <begin position="1"/>
        <end position="21"/>
    </location>
</feature>
<organism evidence="3 4">
    <name type="scientific">Gaopeijia maritima</name>
    <dbReference type="NCBI Taxonomy" id="3119007"/>
    <lineage>
        <taxon>Bacteria</taxon>
        <taxon>Pseudomonadati</taxon>
        <taxon>Gemmatimonadota</taxon>
        <taxon>Longimicrobiia</taxon>
        <taxon>Gaopeijiales</taxon>
        <taxon>Gaopeijiaceae</taxon>
        <taxon>Gaopeijia</taxon>
    </lineage>
</organism>
<dbReference type="GO" id="GO:0005524">
    <property type="term" value="F:ATP binding"/>
    <property type="evidence" value="ECO:0007669"/>
    <property type="project" value="UniProtKB-KW"/>
</dbReference>
<sequence>MIADKSLESVEESDLSALVENRTREGPRLDLKRDQYTWNDAGTREFLADVTSFANSHGGILLIGVDEEDGCASALVGLEGDLDAEIQRMMGKLTDGVDPRLQGCEVRAIPLASGRSVLAVRVPRSWNGPHMVTFKNLSRFFSRNSAGKYQLDVRELRGQFAASDTLAERLRVFRIGRLSDLDADIAPVPLETGPKLILHSIPLSAFDPVSRIEVPAIGDVNRLMRPIKSVGGWSWRNNFDGLLTFSNEARDRMSTYVQLYRTGILEAVDCRLLRAWEGDRVIVAGDFEEEIIAAIERFMSLQRYVGLLPPTMWTLTLTGVRGYRMVLGRLGRSRNDLIDRETLMVPEVMQDDRGRPAQAIARELVDPVWQACGWERSINFDDDGNWRQA</sequence>
<dbReference type="InterPro" id="IPR038461">
    <property type="entry name" value="Schlafen_AlbA_2_dom_sf"/>
</dbReference>
<evidence type="ECO:0000313" key="4">
    <source>
        <dbReference type="Proteomes" id="UP001484239"/>
    </source>
</evidence>
<accession>A0ABU9EAC7</accession>
<keyword evidence="3" id="KW-0067">ATP-binding</keyword>